<reference evidence="1 2" key="1">
    <citation type="journal article" date="2019" name="Microbiome">
        <title>Annotated bacterial chromosomes from frame-shift-corrected long-read metagenomic data.</title>
        <authorList>
            <person name="Arumugam K."/>
            <person name="Bagci C."/>
            <person name="Bessarab I."/>
            <person name="Beier S."/>
            <person name="Buchfink B."/>
            <person name="Gorska A."/>
            <person name="Qiu G."/>
            <person name="Huson D.H."/>
            <person name="Williams R.B.H."/>
        </authorList>
    </citation>
    <scope>NUCLEOTIDE SEQUENCE [LARGE SCALE GENOMIC DNA]</scope>
    <source>
        <strain evidence="1">SSA1</strain>
    </source>
</reference>
<proteinExistence type="predicted"/>
<accession>A0A7D5S8Y7</accession>
<organism evidence="1 2">
    <name type="scientific">Candidatus Accumulibacter cognatus</name>
    <dbReference type="NCBI Taxonomy" id="2954383"/>
    <lineage>
        <taxon>Bacteria</taxon>
        <taxon>Pseudomonadati</taxon>
        <taxon>Pseudomonadota</taxon>
        <taxon>Betaproteobacteria</taxon>
        <taxon>Candidatus Accumulibacter</taxon>
    </lineage>
</organism>
<dbReference type="KEGG" id="acog:HWD57_13765"/>
<gene>
    <name evidence="1" type="ORF">HWD57_13765</name>
</gene>
<dbReference type="EMBL" id="CP058708">
    <property type="protein sequence ID" value="QLH50736.1"/>
    <property type="molecule type" value="Genomic_DNA"/>
</dbReference>
<evidence type="ECO:0000313" key="2">
    <source>
        <dbReference type="Proteomes" id="UP000509684"/>
    </source>
</evidence>
<name>A0A7D5S8Y7_9PROT</name>
<evidence type="ECO:0000313" key="1">
    <source>
        <dbReference type="EMBL" id="QLH50736.1"/>
    </source>
</evidence>
<dbReference type="Proteomes" id="UP000509684">
    <property type="component" value="Chromosome"/>
</dbReference>
<sequence>MPDYNDAWVKSYGEVSGHVRQDGGPTKLEARQQVYSLSNDFVPSTGLFQSIEYLFQPSDDRGFGFFR</sequence>
<dbReference type="AlphaFoldDB" id="A0A7D5S8Y7"/>
<protein>
    <submittedName>
        <fullName evidence="1">Uncharacterized protein</fullName>
    </submittedName>
</protein>